<keyword evidence="1" id="KW-0472">Membrane</keyword>
<keyword evidence="1" id="KW-0812">Transmembrane</keyword>
<keyword evidence="1" id="KW-1133">Transmembrane helix</keyword>
<evidence type="ECO:0000256" key="1">
    <source>
        <dbReference type="SAM" id="Phobius"/>
    </source>
</evidence>
<accession>A0ABQ4KLY3</accession>
<sequence length="51" mass="5876">MGAFLFGIFMIPLVAVLFPILHVWLYGWDSIKNDIKKEPQETAISQVQLEK</sequence>
<evidence type="ECO:0000313" key="2">
    <source>
        <dbReference type="EMBL" id="GIN58481.1"/>
    </source>
</evidence>
<proteinExistence type="predicted"/>
<reference evidence="2 3" key="1">
    <citation type="submission" date="2021-03" db="EMBL/GenBank/DDBJ databases">
        <title>Antimicrobial resistance genes in bacteria isolated from Japanese honey, and their potential for conferring macrolide and lincosamide resistance in the American foulbrood pathogen Paenibacillus larvae.</title>
        <authorList>
            <person name="Okamoto M."/>
            <person name="Kumagai M."/>
            <person name="Kanamori H."/>
            <person name="Takamatsu D."/>
        </authorList>
    </citation>
    <scope>NUCLEOTIDE SEQUENCE [LARGE SCALE GENOMIC DNA]</scope>
    <source>
        <strain evidence="2 3">J8TS2</strain>
    </source>
</reference>
<protein>
    <submittedName>
        <fullName evidence="2">Uncharacterized protein</fullName>
    </submittedName>
</protein>
<feature type="transmembrane region" description="Helical" evidence="1">
    <location>
        <begin position="6"/>
        <end position="27"/>
    </location>
</feature>
<gene>
    <name evidence="2" type="ORF">J8TS2_28000</name>
</gene>
<keyword evidence="3" id="KW-1185">Reference proteome</keyword>
<organism evidence="2 3">
    <name type="scientific">Lederbergia ruris</name>
    <dbReference type="NCBI Taxonomy" id="217495"/>
    <lineage>
        <taxon>Bacteria</taxon>
        <taxon>Bacillati</taxon>
        <taxon>Bacillota</taxon>
        <taxon>Bacilli</taxon>
        <taxon>Bacillales</taxon>
        <taxon>Bacillaceae</taxon>
        <taxon>Lederbergia</taxon>
    </lineage>
</organism>
<evidence type="ECO:0000313" key="3">
    <source>
        <dbReference type="Proteomes" id="UP000679950"/>
    </source>
</evidence>
<name>A0ABQ4KLY3_9BACI</name>
<comment type="caution">
    <text evidence="2">The sequence shown here is derived from an EMBL/GenBank/DDBJ whole genome shotgun (WGS) entry which is preliminary data.</text>
</comment>
<dbReference type="Proteomes" id="UP000679950">
    <property type="component" value="Unassembled WGS sequence"/>
</dbReference>
<dbReference type="EMBL" id="BORB01000024">
    <property type="protein sequence ID" value="GIN58481.1"/>
    <property type="molecule type" value="Genomic_DNA"/>
</dbReference>